<feature type="region of interest" description="Disordered" evidence="1">
    <location>
        <begin position="1"/>
        <end position="42"/>
    </location>
</feature>
<name>A0A7S3QJD6_9STRA</name>
<dbReference type="Pfam" id="PF04607">
    <property type="entry name" value="RelA_SpoT"/>
    <property type="match status" value="1"/>
</dbReference>
<dbReference type="PANTHER" id="PTHR21262">
    <property type="entry name" value="GUANOSINE-3',5'-BIS DIPHOSPHATE 3'-PYROPHOSPHOHYDROLASE"/>
    <property type="match status" value="1"/>
</dbReference>
<sequence length="887" mass="97036">MTSTIIKSKSKPTISIMNSNNSINTQPKRGKRRRRFTSSTVSNTSKSSMSWALLSLLALSHENSNSNISNSSTVSAFAPGITTSPHIYNVDHAAQTSIAFRNIDEDDDNHHHHHNGSSTSTGQTSTTRGASAVADNDSSSYTNQNRNRAVPDPSSNASYLESLYAVPATTSSITAHFNNLSGATLLSGSGLTGSVETDYKKRMPTWLQSPANGYLSEGKLTALSLTLRESSLKLGLTKLEVQKVVAAVKEASGGNCDMMAGTCDFLLLLMETMEDVMGVETLIAAAFHYCECYSARVAEGDTDPSRSGVLNGKNGTSCDFPPVSVEGSSNPASFSHLNYWDCAKTAEDSEIIHGHYSYLNSRALKIGQDAHQLIQDTARIKRAEMVTYGYGLSSNKVTSGTRPSSTEAENGRKMLLSETRDWRALAIRSAACLYRLRGINDHYHAIKENGDGEKAAISPMDMRVAREAICIHAPLASRLGMHRLKNEMEGAAFQILYKRQYEKVTSMIQQQKPCCIESAEHHGDDDTCCIVSNLHEGMRLTLSKVTREVEELLQTDEKFSSLVDTTDPSAFKVSARIKEPYSLWKKMLKNKADHILDIPDALALRVVFDAKKMSPDENEEVTKATERALCYYVQQACMTKFKPVGSLSSTGPGSVNNNSETQVPVQGRFKDYIARPKPNGYQSLHYSAFTSFEGDSDDFHWPFEIQVRSGEMHQVAEYGLAAHWDYKGGAKKKAQMDEMAAHSGAKSPHYAFKLDNSSDAYLRSVQDWHWQQTGSAGNANGFGETLTPYLEKLMKDQSNLAREHVFVFLSNNCGQSQILELPAGACVLDALRAESVSTSAAPVRVVTCALDDQVVQHNGVITPVTQKLSNGDIITVTSSECNMAISP</sequence>
<dbReference type="Gene3D" id="1.10.3210.10">
    <property type="entry name" value="Hypothetical protein af1432"/>
    <property type="match status" value="1"/>
</dbReference>
<feature type="domain" description="RelA/SpoT" evidence="2">
    <location>
        <begin position="575"/>
        <end position="730"/>
    </location>
</feature>
<protein>
    <recommendedName>
        <fullName evidence="2">RelA/SpoT domain-containing protein</fullName>
    </recommendedName>
</protein>
<evidence type="ECO:0000313" key="3">
    <source>
        <dbReference type="EMBL" id="CAE0479302.1"/>
    </source>
</evidence>
<dbReference type="Pfam" id="PF13328">
    <property type="entry name" value="HD_4"/>
    <property type="match status" value="1"/>
</dbReference>
<feature type="compositionally biased region" description="Low complexity" evidence="1">
    <location>
        <begin position="1"/>
        <end position="24"/>
    </location>
</feature>
<dbReference type="AlphaFoldDB" id="A0A7S3QJD6"/>
<gene>
    <name evidence="3" type="ORF">CDEB00056_LOCUS24156</name>
</gene>
<dbReference type="CDD" id="cd05399">
    <property type="entry name" value="NT_Rel-Spo_like"/>
    <property type="match status" value="1"/>
</dbReference>
<dbReference type="InterPro" id="IPR043519">
    <property type="entry name" value="NT_sf"/>
</dbReference>
<dbReference type="SUPFAM" id="SSF109604">
    <property type="entry name" value="HD-domain/PDEase-like"/>
    <property type="match status" value="1"/>
</dbReference>
<dbReference type="PANTHER" id="PTHR21262:SF31">
    <property type="entry name" value="GTP PYROPHOSPHOKINASE"/>
    <property type="match status" value="1"/>
</dbReference>
<feature type="compositionally biased region" description="Low complexity" evidence="1">
    <location>
        <begin position="116"/>
        <end position="131"/>
    </location>
</feature>
<dbReference type="Gene3D" id="3.30.460.10">
    <property type="entry name" value="Beta Polymerase, domain 2"/>
    <property type="match status" value="1"/>
</dbReference>
<feature type="region of interest" description="Disordered" evidence="1">
    <location>
        <begin position="105"/>
        <end position="154"/>
    </location>
</feature>
<reference evidence="3" key="1">
    <citation type="submission" date="2021-01" db="EMBL/GenBank/DDBJ databases">
        <authorList>
            <person name="Corre E."/>
            <person name="Pelletier E."/>
            <person name="Niang G."/>
            <person name="Scheremetjew M."/>
            <person name="Finn R."/>
            <person name="Kale V."/>
            <person name="Holt S."/>
            <person name="Cochrane G."/>
            <person name="Meng A."/>
            <person name="Brown T."/>
            <person name="Cohen L."/>
        </authorList>
    </citation>
    <scope>NUCLEOTIDE SEQUENCE</scope>
    <source>
        <strain evidence="3">MM31A-1</strain>
    </source>
</reference>
<feature type="compositionally biased region" description="Polar residues" evidence="1">
    <location>
        <begin position="136"/>
        <end position="154"/>
    </location>
</feature>
<dbReference type="GO" id="GO:0015969">
    <property type="term" value="P:guanosine tetraphosphate metabolic process"/>
    <property type="evidence" value="ECO:0007669"/>
    <property type="project" value="InterPro"/>
</dbReference>
<organism evidence="3">
    <name type="scientific">Chaetoceros debilis</name>
    <dbReference type="NCBI Taxonomy" id="122233"/>
    <lineage>
        <taxon>Eukaryota</taxon>
        <taxon>Sar</taxon>
        <taxon>Stramenopiles</taxon>
        <taxon>Ochrophyta</taxon>
        <taxon>Bacillariophyta</taxon>
        <taxon>Coscinodiscophyceae</taxon>
        <taxon>Chaetocerotophycidae</taxon>
        <taxon>Chaetocerotales</taxon>
        <taxon>Chaetocerotaceae</taxon>
        <taxon>Chaetoceros</taxon>
    </lineage>
</organism>
<dbReference type="SMART" id="SM00954">
    <property type="entry name" value="RelA_SpoT"/>
    <property type="match status" value="1"/>
</dbReference>
<evidence type="ECO:0000259" key="2">
    <source>
        <dbReference type="SMART" id="SM00954"/>
    </source>
</evidence>
<proteinExistence type="predicted"/>
<dbReference type="InterPro" id="IPR007685">
    <property type="entry name" value="RelA_SpoT"/>
</dbReference>
<dbReference type="SUPFAM" id="SSF81301">
    <property type="entry name" value="Nucleotidyltransferase"/>
    <property type="match status" value="1"/>
</dbReference>
<accession>A0A7S3QJD6</accession>
<dbReference type="EMBL" id="HBIO01031517">
    <property type="protein sequence ID" value="CAE0479302.1"/>
    <property type="molecule type" value="Transcribed_RNA"/>
</dbReference>
<evidence type="ECO:0000256" key="1">
    <source>
        <dbReference type="SAM" id="MobiDB-lite"/>
    </source>
</evidence>